<dbReference type="InterPro" id="IPR049803">
    <property type="entry name" value="RiPP_thiocil-like"/>
</dbReference>
<dbReference type="EMBL" id="CP002207">
    <property type="protein sequence ID" value="ADP33743.1"/>
    <property type="molecule type" value="Genomic_DNA"/>
</dbReference>
<protein>
    <recommendedName>
        <fullName evidence="4">Thiocillin family RiPP</fullName>
    </recommendedName>
</protein>
<evidence type="ECO:0008006" key="4">
    <source>
        <dbReference type="Google" id="ProtNLM"/>
    </source>
</evidence>
<name>A0ABM5M131_BACA1</name>
<evidence type="ECO:0000313" key="2">
    <source>
        <dbReference type="EMBL" id="ADP33743.1"/>
    </source>
</evidence>
<feature type="region of interest" description="Disordered" evidence="1">
    <location>
        <begin position="36"/>
        <end position="56"/>
    </location>
</feature>
<gene>
    <name evidence="2" type="ordered locus">BATR1942_14105</name>
</gene>
<evidence type="ECO:0000256" key="1">
    <source>
        <dbReference type="SAM" id="MobiDB-lite"/>
    </source>
</evidence>
<organism evidence="2 3">
    <name type="scientific">Bacillus atrophaeus (strain 1942)</name>
    <dbReference type="NCBI Taxonomy" id="720555"/>
    <lineage>
        <taxon>Bacteria</taxon>
        <taxon>Bacillati</taxon>
        <taxon>Bacillota</taxon>
        <taxon>Bacilli</taxon>
        <taxon>Bacillales</taxon>
        <taxon>Bacillaceae</taxon>
        <taxon>Bacillus</taxon>
    </lineage>
</organism>
<keyword evidence="3" id="KW-1185">Reference proteome</keyword>
<reference evidence="2 3" key="1">
    <citation type="journal article" date="2011" name="Front. Microbiol.">
        <title>Genomic signatures of strain selection and enhancement in Bacillus atrophaeus var. globigii, a historical biowarfare simulant.</title>
        <authorList>
            <person name="Gibbons H.S."/>
            <person name="Broomall S.M."/>
            <person name="McNew L.A."/>
            <person name="Daligault H."/>
            <person name="Chapman C."/>
            <person name="Bruce D."/>
            <person name="Karavis M."/>
            <person name="Krepps M."/>
            <person name="McGregor P.A."/>
            <person name="Hong C."/>
            <person name="Park K.H."/>
            <person name="Akmal A."/>
            <person name="Feldman A."/>
            <person name="Lin J.S."/>
            <person name="Chang W.E."/>
            <person name="Higgs B.W."/>
            <person name="Demirev P."/>
            <person name="Lindquist J."/>
            <person name="Liem A."/>
            <person name="Fochler E."/>
            <person name="Read T.D."/>
            <person name="Tapia R."/>
            <person name="Johnson S."/>
            <person name="Bishop-Lilly K.A."/>
            <person name="Detter C."/>
            <person name="Han C."/>
            <person name="Sozhamannan S."/>
            <person name="Rosenzweig C.N."/>
            <person name="Skowronski E.W."/>
        </authorList>
    </citation>
    <scope>NUCLEOTIDE SEQUENCE [LARGE SCALE GENOMIC DNA]</scope>
    <source>
        <strain evidence="2 3">1942</strain>
    </source>
</reference>
<accession>A0ABM5M131</accession>
<dbReference type="RefSeq" id="WP_003327060.1">
    <property type="nucleotide sequence ID" value="NC_014639.1"/>
</dbReference>
<evidence type="ECO:0000313" key="3">
    <source>
        <dbReference type="Proteomes" id="UP000006867"/>
    </source>
</evidence>
<dbReference type="NCBIfam" id="NF033482">
    <property type="entry name" value="RiPP_thiocil"/>
    <property type="match status" value="1"/>
</dbReference>
<dbReference type="Proteomes" id="UP000006867">
    <property type="component" value="Chromosome"/>
</dbReference>
<sequence>MEEKKAELELFAEELENQMDFTVGPLATWASATTLGSASCPGSTAGTAGTASSFSG</sequence>
<dbReference type="GeneID" id="92914168"/>
<proteinExistence type="predicted"/>